<reference evidence="1" key="2">
    <citation type="submission" date="2015-07" db="EMBL/GenBank/DDBJ databases">
        <authorList>
            <person name="Noorani M."/>
        </authorList>
    </citation>
    <scope>NUCLEOTIDE SEQUENCE</scope>
    <source>
        <strain evidence="1">Yugu1</strain>
    </source>
</reference>
<accession>A0A368Q466</accession>
<proteinExistence type="predicted"/>
<name>A0A368Q466_SETIT</name>
<evidence type="ECO:0000313" key="1">
    <source>
        <dbReference type="EMBL" id="RCV12488.1"/>
    </source>
</evidence>
<dbReference type="EMBL" id="CM003529">
    <property type="protein sequence ID" value="RCV12488.1"/>
    <property type="molecule type" value="Genomic_DNA"/>
</dbReference>
<protein>
    <submittedName>
        <fullName evidence="1">Uncharacterized protein</fullName>
    </submittedName>
</protein>
<gene>
    <name evidence="1" type="ORF">SETIT_2G273200v2</name>
</gene>
<sequence length="32" mass="3537">MGGVSGTHTCQFSVDRCRVRRQELVEQILSGS</sequence>
<dbReference type="AlphaFoldDB" id="A0A368Q466"/>
<reference evidence="1" key="1">
    <citation type="journal article" date="2012" name="Nat. Biotechnol.">
        <title>Reference genome sequence of the model plant Setaria.</title>
        <authorList>
            <person name="Bennetzen J.L."/>
            <person name="Schmutz J."/>
            <person name="Wang H."/>
            <person name="Percifield R."/>
            <person name="Hawkins J."/>
            <person name="Pontaroli A.C."/>
            <person name="Estep M."/>
            <person name="Feng L."/>
            <person name="Vaughn J.N."/>
            <person name="Grimwood J."/>
            <person name="Jenkins J."/>
            <person name="Barry K."/>
            <person name="Lindquist E."/>
            <person name="Hellsten U."/>
            <person name="Deshpande S."/>
            <person name="Wang X."/>
            <person name="Wu X."/>
            <person name="Mitros T."/>
            <person name="Triplett J."/>
            <person name="Yang X."/>
            <person name="Ye C.Y."/>
            <person name="Mauro-Herrera M."/>
            <person name="Wang L."/>
            <person name="Li P."/>
            <person name="Sharma M."/>
            <person name="Sharma R."/>
            <person name="Ronald P.C."/>
            <person name="Panaud O."/>
            <person name="Kellogg E.A."/>
            <person name="Brutnell T.P."/>
            <person name="Doust A.N."/>
            <person name="Tuskan G.A."/>
            <person name="Rokhsar D."/>
            <person name="Devos K.M."/>
        </authorList>
    </citation>
    <scope>NUCLEOTIDE SEQUENCE [LARGE SCALE GENOMIC DNA]</scope>
    <source>
        <strain evidence="1">Yugu1</strain>
    </source>
</reference>
<organism evidence="1">
    <name type="scientific">Setaria italica</name>
    <name type="common">Foxtail millet</name>
    <name type="synonym">Panicum italicum</name>
    <dbReference type="NCBI Taxonomy" id="4555"/>
    <lineage>
        <taxon>Eukaryota</taxon>
        <taxon>Viridiplantae</taxon>
        <taxon>Streptophyta</taxon>
        <taxon>Embryophyta</taxon>
        <taxon>Tracheophyta</taxon>
        <taxon>Spermatophyta</taxon>
        <taxon>Magnoliopsida</taxon>
        <taxon>Liliopsida</taxon>
        <taxon>Poales</taxon>
        <taxon>Poaceae</taxon>
        <taxon>PACMAD clade</taxon>
        <taxon>Panicoideae</taxon>
        <taxon>Panicodae</taxon>
        <taxon>Paniceae</taxon>
        <taxon>Cenchrinae</taxon>
        <taxon>Setaria</taxon>
    </lineage>
</organism>